<organism evidence="1 2">
    <name type="scientific">Basidiobolus meristosporus CBS 931.73</name>
    <dbReference type="NCBI Taxonomy" id="1314790"/>
    <lineage>
        <taxon>Eukaryota</taxon>
        <taxon>Fungi</taxon>
        <taxon>Fungi incertae sedis</taxon>
        <taxon>Zoopagomycota</taxon>
        <taxon>Entomophthoromycotina</taxon>
        <taxon>Basidiobolomycetes</taxon>
        <taxon>Basidiobolales</taxon>
        <taxon>Basidiobolaceae</taxon>
        <taxon>Basidiobolus</taxon>
    </lineage>
</organism>
<dbReference type="InParanoid" id="A0A1Y1YL17"/>
<evidence type="ECO:0000313" key="2">
    <source>
        <dbReference type="Proteomes" id="UP000193498"/>
    </source>
</evidence>
<name>A0A1Y1YL17_9FUNG</name>
<dbReference type="Proteomes" id="UP000193498">
    <property type="component" value="Unassembled WGS sequence"/>
</dbReference>
<sequence>MDLGFTWSAWSTRSSSLSLSPPLPLSSTWTTWATRTAFSSSSVTVTVPMPMPMLLSFATLSQIQRIALNNGYTSCNAMRTEESGATTVALFQANGFRARYRGSTISSPLTGNSSATIFNFLTSNRIVFGNWNMIHKPDLVRIYSDMSDHWRRCEMVIDENLRSQEEGDKRKEHKRIKCITVMVKLLTLVGLFGAAN</sequence>
<proteinExistence type="predicted"/>
<protein>
    <submittedName>
        <fullName evidence="1">Uncharacterized protein</fullName>
    </submittedName>
</protein>
<reference evidence="1 2" key="1">
    <citation type="submission" date="2016-07" db="EMBL/GenBank/DDBJ databases">
        <title>Pervasive Adenine N6-methylation of Active Genes in Fungi.</title>
        <authorList>
            <consortium name="DOE Joint Genome Institute"/>
            <person name="Mondo S.J."/>
            <person name="Dannebaum R.O."/>
            <person name="Kuo R.C."/>
            <person name="Labutti K."/>
            <person name="Haridas S."/>
            <person name="Kuo A."/>
            <person name="Salamov A."/>
            <person name="Ahrendt S.R."/>
            <person name="Lipzen A."/>
            <person name="Sullivan W."/>
            <person name="Andreopoulos W.B."/>
            <person name="Clum A."/>
            <person name="Lindquist E."/>
            <person name="Daum C."/>
            <person name="Ramamoorthy G.K."/>
            <person name="Gryganskyi A."/>
            <person name="Culley D."/>
            <person name="Magnuson J.K."/>
            <person name="James T.Y."/>
            <person name="O'Malley M.A."/>
            <person name="Stajich J.E."/>
            <person name="Spatafora J.W."/>
            <person name="Visel A."/>
            <person name="Grigoriev I.V."/>
        </authorList>
    </citation>
    <scope>NUCLEOTIDE SEQUENCE [LARGE SCALE GENOMIC DNA]</scope>
    <source>
        <strain evidence="1 2">CBS 931.73</strain>
    </source>
</reference>
<dbReference type="AlphaFoldDB" id="A0A1Y1YL17"/>
<evidence type="ECO:0000313" key="1">
    <source>
        <dbReference type="EMBL" id="ORX98721.1"/>
    </source>
</evidence>
<dbReference type="EMBL" id="MCFE01000109">
    <property type="protein sequence ID" value="ORX98721.1"/>
    <property type="molecule type" value="Genomic_DNA"/>
</dbReference>
<keyword evidence="2" id="KW-1185">Reference proteome</keyword>
<accession>A0A1Y1YL17</accession>
<gene>
    <name evidence="1" type="ORF">K493DRAFT_406509</name>
</gene>
<comment type="caution">
    <text evidence="1">The sequence shown here is derived from an EMBL/GenBank/DDBJ whole genome shotgun (WGS) entry which is preliminary data.</text>
</comment>